<organism evidence="5 6">
    <name type="scientific">Pluralibacter gergoviae</name>
    <name type="common">Enterobacter gergoviae</name>
    <dbReference type="NCBI Taxonomy" id="61647"/>
    <lineage>
        <taxon>Bacteria</taxon>
        <taxon>Pseudomonadati</taxon>
        <taxon>Pseudomonadota</taxon>
        <taxon>Gammaproteobacteria</taxon>
        <taxon>Enterobacterales</taxon>
        <taxon>Enterobacteriaceae</taxon>
        <taxon>Pluralibacter</taxon>
    </lineage>
</organism>
<dbReference type="PANTHER" id="PTHR30367:SF12">
    <property type="entry name" value="P-HYDROXYBENZOIC ACID EFFLUX PUMP SUBUNIT AAEA"/>
    <property type="match status" value="1"/>
</dbReference>
<comment type="caution">
    <text evidence="5">The sequence shown here is derived from an EMBL/GenBank/DDBJ whole genome shotgun (WGS) entry which is preliminary data.</text>
</comment>
<dbReference type="SUPFAM" id="SSF111369">
    <property type="entry name" value="HlyD-like secretion proteins"/>
    <property type="match status" value="1"/>
</dbReference>
<keyword evidence="2" id="KW-1133">Transmembrane helix</keyword>
<evidence type="ECO:0000259" key="3">
    <source>
        <dbReference type="Pfam" id="PF25917"/>
    </source>
</evidence>
<keyword evidence="2" id="KW-0472">Membrane</keyword>
<evidence type="ECO:0000313" key="6">
    <source>
        <dbReference type="Proteomes" id="UP000036196"/>
    </source>
</evidence>
<evidence type="ECO:0000256" key="2">
    <source>
        <dbReference type="SAM" id="Phobius"/>
    </source>
</evidence>
<evidence type="ECO:0000256" key="1">
    <source>
        <dbReference type="ARBA" id="ARBA00009477"/>
    </source>
</evidence>
<keyword evidence="6" id="KW-1185">Reference proteome</keyword>
<dbReference type="InterPro" id="IPR058634">
    <property type="entry name" value="AaeA-lik-b-barrel"/>
</dbReference>
<dbReference type="EMBL" id="LDZF01000012">
    <property type="protein sequence ID" value="KMK13222.1"/>
    <property type="molecule type" value="Genomic_DNA"/>
</dbReference>
<evidence type="ECO:0000259" key="4">
    <source>
        <dbReference type="Pfam" id="PF25963"/>
    </source>
</evidence>
<dbReference type="Gene3D" id="2.40.30.170">
    <property type="match status" value="1"/>
</dbReference>
<dbReference type="AlphaFoldDB" id="A0A0J5LU79"/>
<keyword evidence="2" id="KW-0812">Transmembrane</keyword>
<evidence type="ECO:0000313" key="5">
    <source>
        <dbReference type="EMBL" id="KMK13222.1"/>
    </source>
</evidence>
<sequence length="306" mass="33966">MSITLNKTMGLIITLLSVSLASILVVMFWHAYVIAPWTRDGRVSVHVIRIAPEVSGTVTSVAVEDNQFVRKGDVLYRLDAERFQLAIAQATAQVTACRETLQQKKEEATRRHGLEDIVPAESVRRAGRDVAIALAKQQLSQTTLDIAKLNLQRSVLYAPVDGFVNHLRLRKGDYATEGEPNITIVDKASFWITGYFEETKLRRIHQGDTAQIRLMGSREILRGHVVSIGRGIADDNDTKNDDGLPAVNPTFSWVRLAQRIPVHIAIDTLPNDVVLSAGMTASIEITPPGHIESSRGRVLRWLYAVM</sequence>
<dbReference type="GO" id="GO:0055085">
    <property type="term" value="P:transmembrane transport"/>
    <property type="evidence" value="ECO:0007669"/>
    <property type="project" value="InterPro"/>
</dbReference>
<feature type="domain" description="Multidrug resistance protein MdtA-like barrel-sandwich hybrid" evidence="3">
    <location>
        <begin position="48"/>
        <end position="186"/>
    </location>
</feature>
<dbReference type="InterPro" id="IPR058625">
    <property type="entry name" value="MdtA-like_BSH"/>
</dbReference>
<comment type="similarity">
    <text evidence="1">Belongs to the membrane fusion protein (MFP) (TC 8.A.1) family.</text>
</comment>
<feature type="transmembrane region" description="Helical" evidence="2">
    <location>
        <begin position="12"/>
        <end position="32"/>
    </location>
</feature>
<dbReference type="Pfam" id="PF25917">
    <property type="entry name" value="BSH_RND"/>
    <property type="match status" value="1"/>
</dbReference>
<name>A0A0J5LU79_PLUGE</name>
<dbReference type="Gene3D" id="2.40.50.100">
    <property type="match status" value="1"/>
</dbReference>
<dbReference type="Pfam" id="PF25963">
    <property type="entry name" value="Beta-barrel_AAEA"/>
    <property type="match status" value="1"/>
</dbReference>
<feature type="domain" description="p-hydroxybenzoic acid efflux pump subunit AaeA-like beta-barrel" evidence="4">
    <location>
        <begin position="189"/>
        <end position="286"/>
    </location>
</feature>
<proteinExistence type="inferred from homology"/>
<dbReference type="InterPro" id="IPR050393">
    <property type="entry name" value="MFP_Efflux_Pump"/>
</dbReference>
<dbReference type="PATRIC" id="fig|61647.15.peg.756"/>
<accession>A0A0J5LU79</accession>
<reference evidence="5 6" key="1">
    <citation type="submission" date="2015-05" db="EMBL/GenBank/DDBJ databases">
        <title>Genome sequences of Pluralibacter gergoviae.</title>
        <authorList>
            <person name="Greninger A.L."/>
            <person name="Miller S."/>
        </authorList>
    </citation>
    <scope>NUCLEOTIDE SEQUENCE [LARGE SCALE GENOMIC DNA]</scope>
    <source>
        <strain evidence="5 6">JS81F13</strain>
    </source>
</reference>
<protein>
    <submittedName>
        <fullName evidence="5">Membrane protein</fullName>
    </submittedName>
</protein>
<gene>
    <name evidence="5" type="ORF">ABW06_13030</name>
</gene>
<dbReference type="PANTHER" id="PTHR30367">
    <property type="entry name" value="P-HYDROXYBENZOIC ACID EFFLUX PUMP SUBUNIT AAEA-RELATED"/>
    <property type="match status" value="1"/>
</dbReference>
<dbReference type="RefSeq" id="WP_048279166.1">
    <property type="nucleotide sequence ID" value="NZ_LDZF01000012.1"/>
</dbReference>
<dbReference type="Proteomes" id="UP000036196">
    <property type="component" value="Unassembled WGS sequence"/>
</dbReference>